<evidence type="ECO:0000313" key="12">
    <source>
        <dbReference type="Proteomes" id="UP001317742"/>
    </source>
</evidence>
<keyword evidence="3" id="KW-0812">Transmembrane</keyword>
<feature type="domain" description="POTRA" evidence="10">
    <location>
        <begin position="165"/>
        <end position="236"/>
    </location>
</feature>
<evidence type="ECO:0000256" key="1">
    <source>
        <dbReference type="ARBA" id="ARBA00004370"/>
    </source>
</evidence>
<dbReference type="PANTHER" id="PTHR12815">
    <property type="entry name" value="SORTING AND ASSEMBLY MACHINERY SAMM50 PROTEIN FAMILY MEMBER"/>
    <property type="match status" value="1"/>
</dbReference>
<dbReference type="InterPro" id="IPR010827">
    <property type="entry name" value="BamA/TamA_POTRA"/>
</dbReference>
<dbReference type="PANTHER" id="PTHR12815:SF47">
    <property type="entry name" value="TRANSLOCATION AND ASSEMBLY MODULE SUBUNIT TAMA"/>
    <property type="match status" value="1"/>
</dbReference>
<proteinExistence type="predicted"/>
<keyword evidence="7" id="KW-0998">Cell outer membrane</keyword>
<keyword evidence="6" id="KW-0472">Membrane</keyword>
<dbReference type="Pfam" id="PF07244">
    <property type="entry name" value="POTRA"/>
    <property type="match status" value="5"/>
</dbReference>
<evidence type="ECO:0000313" key="11">
    <source>
        <dbReference type="EMBL" id="BDQ36441.1"/>
    </source>
</evidence>
<evidence type="ECO:0000256" key="4">
    <source>
        <dbReference type="ARBA" id="ARBA00022729"/>
    </source>
</evidence>
<dbReference type="InterPro" id="IPR023707">
    <property type="entry name" value="OM_assembly_BamA"/>
</dbReference>
<gene>
    <name evidence="11" type="ORF">SYK_08010</name>
</gene>
<keyword evidence="4 9" id="KW-0732">Signal</keyword>
<feature type="domain" description="POTRA" evidence="10">
    <location>
        <begin position="237"/>
        <end position="314"/>
    </location>
</feature>
<organism evidence="11 12">
    <name type="scientific">Pseudodesulfovibrio nedwellii</name>
    <dbReference type="NCBI Taxonomy" id="2973072"/>
    <lineage>
        <taxon>Bacteria</taxon>
        <taxon>Pseudomonadati</taxon>
        <taxon>Thermodesulfobacteriota</taxon>
        <taxon>Desulfovibrionia</taxon>
        <taxon>Desulfovibrionales</taxon>
        <taxon>Desulfovibrionaceae</taxon>
    </lineage>
</organism>
<keyword evidence="2" id="KW-1134">Transmembrane beta strand</keyword>
<dbReference type="InterPro" id="IPR000184">
    <property type="entry name" value="Bac_surfAg_D15"/>
</dbReference>
<sequence>MLISLRRLAIGAIAACLLMVAGAAFAADGLNQDIKVTVLPFEVNAGDDLSYLKDSLPELLTDRLHEAGFNVVDQAEVARIVGEKGYTQFTPTTAREISLLAGGEFSVYGSLNQIGESLTLDARLVDAYAKGPGKKISVTKDGLINLLPAVDALVDRMRMDLLRQDVVAEVDVEGTQVLDKEVVMMRLTMQKGDILTAKSVNTALKNIYDLGYFDDVQVKVDSVENGKKVIFDVKEKPRIQALGVRGADKIDSEDILEALSTKKGGVVNPKVLADDIRVIREMYRKEGYYKAKVTHEVEDAGKGVARLTFVIDEGPQLYIENIIIDGAKQMDPDDVKDILALKERGMFSWIDDSGVLKEELLERDAAAIMALYQSKGFLTAKVGRPDVEIKDDGIDVIYRVWEGDRFKMGQTLFKGDLIEDPSKLIEVTAIDALHDEDEYFDRTVLKRDIEALTVYYNNYGYAYADVGVNLQDNQESKVVDVVYTISKHQRVHIRRVLIEGNTRTRDNVIMREMRLADGDQFSGDKLKRSNQRLTNLDFFEKVDISPVPTGNPEEMDLVVKVKDKSTGKISGGIGYSTYDGVFFGGTIGESNLFGKGYQASFEGQIGGSKTSYVAKFINPRINDTDLGFGLQAHNTDTEYNQYDKDALGGNVYFFYPLGEYTTLKWDYGLEKYNIKNVADDASDDVKDDAGYHLASTLSASVTRNTLDNYTSPTTGTKLLLRMIFAGGPIGGTDDYVKYVGSHDWYMPAFEKVVFHTKFWAGYIHQNFGGEEIPTAPRFELGGVNSVRGYSNYDISPTEDSTSSSTVGGDKAFYTNIELKRPISEELGIMALVFFDAGNSWKEEEMFFESVTRYGEKPSLGLYKSVGAGVNWNSPMGPVGLVYGYALDPLDDNGRHKIELLMGQQF</sequence>
<dbReference type="PROSITE" id="PS51779">
    <property type="entry name" value="POTRA"/>
    <property type="match status" value="3"/>
</dbReference>
<dbReference type="NCBIfam" id="TIGR03303">
    <property type="entry name" value="OM_YaeT"/>
    <property type="match status" value="1"/>
</dbReference>
<dbReference type="PIRSF" id="PIRSF006076">
    <property type="entry name" value="OM_assembly_OMP85"/>
    <property type="match status" value="1"/>
</dbReference>
<dbReference type="Proteomes" id="UP001317742">
    <property type="component" value="Chromosome"/>
</dbReference>
<evidence type="ECO:0000256" key="5">
    <source>
        <dbReference type="ARBA" id="ARBA00022737"/>
    </source>
</evidence>
<reference evidence="11 12" key="1">
    <citation type="submission" date="2022-08" db="EMBL/GenBank/DDBJ databases">
        <title>Genome Sequence of the sulphate-reducing bacterium, Pseudodesulfovibrio sp. SYK.</title>
        <authorList>
            <person name="Kondo R."/>
            <person name="Kataoka T."/>
        </authorList>
    </citation>
    <scope>NUCLEOTIDE SEQUENCE [LARGE SCALE GENOMIC DNA]</scope>
    <source>
        <strain evidence="11 12">SYK</strain>
    </source>
</reference>
<evidence type="ECO:0000256" key="2">
    <source>
        <dbReference type="ARBA" id="ARBA00022452"/>
    </source>
</evidence>
<name>A0ABM8AY53_9BACT</name>
<keyword evidence="12" id="KW-1185">Reference proteome</keyword>
<dbReference type="InterPro" id="IPR034746">
    <property type="entry name" value="POTRA"/>
</dbReference>
<dbReference type="Gene3D" id="2.40.160.50">
    <property type="entry name" value="membrane protein fhac: a member of the omp85/tpsb transporter family"/>
    <property type="match status" value="1"/>
</dbReference>
<evidence type="ECO:0000256" key="3">
    <source>
        <dbReference type="ARBA" id="ARBA00022692"/>
    </source>
</evidence>
<evidence type="ECO:0000256" key="8">
    <source>
        <dbReference type="NCBIfam" id="TIGR03303"/>
    </source>
</evidence>
<feature type="signal peptide" evidence="9">
    <location>
        <begin position="1"/>
        <end position="26"/>
    </location>
</feature>
<feature type="domain" description="POTRA" evidence="10">
    <location>
        <begin position="491"/>
        <end position="564"/>
    </location>
</feature>
<accession>A0ABM8AY53</accession>
<dbReference type="Pfam" id="PF01103">
    <property type="entry name" value="Omp85"/>
    <property type="match status" value="1"/>
</dbReference>
<dbReference type="RefSeq" id="WP_281762341.1">
    <property type="nucleotide sequence ID" value="NZ_AP026709.1"/>
</dbReference>
<evidence type="ECO:0000256" key="6">
    <source>
        <dbReference type="ARBA" id="ARBA00023136"/>
    </source>
</evidence>
<comment type="subcellular location">
    <subcellularLocation>
        <location evidence="1">Membrane</location>
    </subcellularLocation>
</comment>
<evidence type="ECO:0000256" key="7">
    <source>
        <dbReference type="ARBA" id="ARBA00023237"/>
    </source>
</evidence>
<dbReference type="InterPro" id="IPR039910">
    <property type="entry name" value="D15-like"/>
</dbReference>
<protein>
    <recommendedName>
        <fullName evidence="8">Outer membrane protein assembly factor BamA</fullName>
    </recommendedName>
</protein>
<evidence type="ECO:0000259" key="10">
    <source>
        <dbReference type="PROSITE" id="PS51779"/>
    </source>
</evidence>
<feature type="chain" id="PRO_5045861523" description="Outer membrane protein assembly factor BamA" evidence="9">
    <location>
        <begin position="27"/>
        <end position="905"/>
    </location>
</feature>
<keyword evidence="5" id="KW-0677">Repeat</keyword>
<evidence type="ECO:0000256" key="9">
    <source>
        <dbReference type="SAM" id="SignalP"/>
    </source>
</evidence>
<dbReference type="EMBL" id="AP026709">
    <property type="protein sequence ID" value="BDQ36441.1"/>
    <property type="molecule type" value="Genomic_DNA"/>
</dbReference>
<dbReference type="Gene3D" id="3.40.50.10610">
    <property type="entry name" value="ABC-type transport auxiliary lipoprotein component"/>
    <property type="match status" value="1"/>
</dbReference>
<dbReference type="Gene3D" id="3.10.20.310">
    <property type="entry name" value="membrane protein fhac"/>
    <property type="match status" value="5"/>
</dbReference>